<organism evidence="2 3">
    <name type="scientific">Toxoplasma gondii (strain ATCC 50611 / Me49)</name>
    <dbReference type="NCBI Taxonomy" id="508771"/>
    <lineage>
        <taxon>Eukaryota</taxon>
        <taxon>Sar</taxon>
        <taxon>Alveolata</taxon>
        <taxon>Apicomplexa</taxon>
        <taxon>Conoidasida</taxon>
        <taxon>Coccidia</taxon>
        <taxon>Eucoccidiorida</taxon>
        <taxon>Eimeriorina</taxon>
        <taxon>Sarcocystidae</taxon>
        <taxon>Toxoplasma</taxon>
    </lineage>
</organism>
<evidence type="ECO:0008006" key="4">
    <source>
        <dbReference type="Google" id="ProtNLM"/>
    </source>
</evidence>
<protein>
    <recommendedName>
        <fullName evidence="4">Transmembrane protein</fullName>
    </recommendedName>
</protein>
<sequence length="941" mass="103049">MEESSCVFSASRPDEERRRLRRRRGSVSSFSSVSPAFFSSCSFCWCFFCLVLFLSWPTLPSQGADASPHAPSAQPSPLALIRKDGETQGNGEVLQTDISGKSSDTRPLAPLSTAPSSPPPATSSQVLSPFRFSAEPREFAAWRASGFLFDRTCTRLFLFPEAEQFAVPVLADVSSVSGVSDSVSLPSPSLRGLPVQERESRDGLSAFEEDGLPSSNSSSFPQTRAIVTHLSRTEGAVESLFGLVESWRFTFGVLDRKDVAGDELPSTHLLKSPLLHRQVAVSDEEARDATLRSPPDSTPLITDLLVFADPRVEAATLPPVCEQLRPWEGHHVAALRLQSRLRRVSLLRSLSSHSSSRVSPSSSSPSLASSFSRRLHVPRLSARNWQTHASRCFVIFTFVAGTETPDGRWDRVREAADLAFLAEPVVAATVSVYDEVLKVPASALLTPSLLHPPRRSAEIDGAPPGRRRQARAALAFEGKKENRTRWLVAQEDTACKSDTSEVALKEYARLFGLKMPQSVWIGDVWRGAPQLLSRLSRLAFLIADFLLFHDPVLGRTEGGYGWTLSCLFAYALHLAASHLVHPEMLLVDPRLSLDLSESSSEAAAEDLSKTESIVLISGESRQVQDGAKGGGKAAEASSILLSLYRNVEEEASLAFPLALTEFEETDAKSPENGPSVLAYARTCVFYGSRRYRQRKRAVRSPFFHPPVLRLGEELVDGPAVSQSSTDAADLARDTPLFPTALIRKELTDFFRCPADHPYPFSDSAFADKCCKTKLDCDSQPLTSLSKCCGNNVACRAPPCDPDADDAVMDVPPATSASECPAAFPYPYSPTRALTFCCASDRDCSGEPLQPESKCCYNHAYAECLDAPCAPHRNVLVALGAAHRYSLTPERAPRLVEMMGKLNASRNQSVRMAVEALQHLHLVENFINEAFRDRSEHEVHRR</sequence>
<dbReference type="Proteomes" id="UP000001529">
    <property type="component" value="Chromosome VIIb"/>
</dbReference>
<dbReference type="VEuPathDB" id="ToxoDB:TGME49_262060"/>
<feature type="region of interest" description="Disordered" evidence="1">
    <location>
        <begin position="90"/>
        <end position="125"/>
    </location>
</feature>
<dbReference type="EMBL" id="KE138830">
    <property type="protein sequence ID" value="EPT29617.1"/>
    <property type="molecule type" value="Genomic_DNA"/>
</dbReference>
<dbReference type="RefSeq" id="XP_018637114.1">
    <property type="nucleotide sequence ID" value="XM_018781279.1"/>
</dbReference>
<dbReference type="OrthoDB" id="331817at2759"/>
<dbReference type="AlphaFoldDB" id="S8F4K5"/>
<dbReference type="KEGG" id="tgo:TGME49_262060"/>
<name>S8F4K5_TOXGM</name>
<dbReference type="GeneID" id="7898793"/>
<evidence type="ECO:0000313" key="2">
    <source>
        <dbReference type="EMBL" id="EPT29617.1"/>
    </source>
</evidence>
<reference evidence="2" key="1">
    <citation type="submission" date="2013-04" db="EMBL/GenBank/DDBJ databases">
        <authorList>
            <person name="Sibley D."/>
            <person name="Venepally P."/>
            <person name="Karamycheva S."/>
            <person name="Hadjithomas M."/>
            <person name="Khan A."/>
            <person name="Brunk B."/>
            <person name="Roos D."/>
            <person name="Caler E."/>
            <person name="Lorenzi H."/>
        </authorList>
    </citation>
    <scope>NUCLEOTIDE SEQUENCE [LARGE SCALE GENOMIC DNA]</scope>
    <source>
        <strain evidence="2">ME49</strain>
    </source>
</reference>
<keyword evidence="3" id="KW-1185">Reference proteome</keyword>
<feature type="region of interest" description="Disordered" evidence="1">
    <location>
        <begin position="185"/>
        <end position="220"/>
    </location>
</feature>
<gene>
    <name evidence="2" type="ORF">TGME49_262060</name>
</gene>
<evidence type="ECO:0000313" key="3">
    <source>
        <dbReference type="Proteomes" id="UP000001529"/>
    </source>
</evidence>
<accession>S8F4K5</accession>
<evidence type="ECO:0000256" key="1">
    <source>
        <dbReference type="SAM" id="MobiDB-lite"/>
    </source>
</evidence>
<dbReference type="EMBL" id="CM002042">
    <property type="protein sequence ID" value="EPT29617.1"/>
    <property type="molecule type" value="Genomic_DNA"/>
</dbReference>
<proteinExistence type="predicted"/>